<evidence type="ECO:0000313" key="1">
    <source>
        <dbReference type="EMBL" id="CAD8052294.1"/>
    </source>
</evidence>
<sequence length="319" mass="37156">MLVFIKCNQTLLTGNQTCANEKEIEDFFTSAVNYMVFQISLKQFNSKTEQFEFVKKAFYFSIDKAIATQGQILLKQAEAFIDNGIILGSTVKQTFVQDIQILTTSSSLNLWHQILGFDSYFNMIFRLDPVSQNIQISYPKLGEVLAQVGSIVNVLMLLKYIILFYNEKLLENSFIDQVLSFYFIDYIQLKNSKENKNKKFCSLLVEQAQKKLVYINIIYEISRIQLFLQNQFGRKKVLESHQMGILLQSPNQNQNQNHNFDLEQELFKCEENLDEENTAFHIKDFFLLSQPNKKLNQVEQSSADKYNLVNSPNMNSQRN</sequence>
<protein>
    <submittedName>
        <fullName evidence="1">Uncharacterized protein</fullName>
    </submittedName>
</protein>
<comment type="caution">
    <text evidence="1">The sequence shown here is derived from an EMBL/GenBank/DDBJ whole genome shotgun (WGS) entry which is preliminary data.</text>
</comment>
<dbReference type="EMBL" id="CAJJDN010000006">
    <property type="protein sequence ID" value="CAD8052294.1"/>
    <property type="molecule type" value="Genomic_DNA"/>
</dbReference>
<accession>A0A8S1KMQ5</accession>
<dbReference type="GO" id="GO:0008270">
    <property type="term" value="F:zinc ion binding"/>
    <property type="evidence" value="ECO:0007669"/>
    <property type="project" value="TreeGrafter"/>
</dbReference>
<keyword evidence="2" id="KW-1185">Reference proteome</keyword>
<organism evidence="1 2">
    <name type="scientific">Paramecium sonneborni</name>
    <dbReference type="NCBI Taxonomy" id="65129"/>
    <lineage>
        <taxon>Eukaryota</taxon>
        <taxon>Sar</taxon>
        <taxon>Alveolata</taxon>
        <taxon>Ciliophora</taxon>
        <taxon>Intramacronucleata</taxon>
        <taxon>Oligohymenophorea</taxon>
        <taxon>Peniculida</taxon>
        <taxon>Parameciidae</taxon>
        <taxon>Paramecium</taxon>
    </lineage>
</organism>
<proteinExistence type="predicted"/>
<dbReference type="PANTHER" id="PTHR12621:SF7">
    <property type="entry name" value="CYSTEINE AND HISTIDINE-RICH DOMAIN-CONTAINING PROTEIN 1"/>
    <property type="match status" value="1"/>
</dbReference>
<evidence type="ECO:0000313" key="2">
    <source>
        <dbReference type="Proteomes" id="UP000692954"/>
    </source>
</evidence>
<gene>
    <name evidence="1" type="ORF">PSON_ATCC_30995.1.T0060382</name>
</gene>
<reference evidence="1" key="1">
    <citation type="submission" date="2021-01" db="EMBL/GenBank/DDBJ databases">
        <authorList>
            <consortium name="Genoscope - CEA"/>
            <person name="William W."/>
        </authorList>
    </citation>
    <scope>NUCLEOTIDE SEQUENCE</scope>
</reference>
<dbReference type="Proteomes" id="UP000692954">
    <property type="component" value="Unassembled WGS sequence"/>
</dbReference>
<dbReference type="AlphaFoldDB" id="A0A8S1KMQ5"/>
<name>A0A8S1KMQ5_9CILI</name>
<dbReference type="OrthoDB" id="303855at2759"/>
<dbReference type="PANTHER" id="PTHR12621">
    <property type="entry name" value="CYSTEINE AND HISTIDINE-RICH DOMAIN CHORD -CONTAINING PROTEIN"/>
    <property type="match status" value="1"/>
</dbReference>